<protein>
    <submittedName>
        <fullName evidence="1">Uncharacterized protein</fullName>
    </submittedName>
</protein>
<keyword evidence="2" id="KW-1185">Reference proteome</keyword>
<evidence type="ECO:0000313" key="2">
    <source>
        <dbReference type="Proteomes" id="UP001164250"/>
    </source>
</evidence>
<evidence type="ECO:0000313" key="1">
    <source>
        <dbReference type="EMBL" id="KAJ0101818.1"/>
    </source>
</evidence>
<dbReference type="Proteomes" id="UP001164250">
    <property type="component" value="Chromosome 3"/>
</dbReference>
<organism evidence="1 2">
    <name type="scientific">Pistacia atlantica</name>
    <dbReference type="NCBI Taxonomy" id="434234"/>
    <lineage>
        <taxon>Eukaryota</taxon>
        <taxon>Viridiplantae</taxon>
        <taxon>Streptophyta</taxon>
        <taxon>Embryophyta</taxon>
        <taxon>Tracheophyta</taxon>
        <taxon>Spermatophyta</taxon>
        <taxon>Magnoliopsida</taxon>
        <taxon>eudicotyledons</taxon>
        <taxon>Gunneridae</taxon>
        <taxon>Pentapetalae</taxon>
        <taxon>rosids</taxon>
        <taxon>malvids</taxon>
        <taxon>Sapindales</taxon>
        <taxon>Anacardiaceae</taxon>
        <taxon>Pistacia</taxon>
    </lineage>
</organism>
<accession>A0ACC1BS84</accession>
<comment type="caution">
    <text evidence="1">The sequence shown here is derived from an EMBL/GenBank/DDBJ whole genome shotgun (WGS) entry which is preliminary data.</text>
</comment>
<gene>
    <name evidence="1" type="ORF">Patl1_05458</name>
</gene>
<name>A0ACC1BS84_9ROSI</name>
<proteinExistence type="predicted"/>
<dbReference type="EMBL" id="CM047899">
    <property type="protein sequence ID" value="KAJ0101818.1"/>
    <property type="molecule type" value="Genomic_DNA"/>
</dbReference>
<sequence length="61" mass="6773">MAEGIAFSIAGKILKELGSLAIQESKLAWDVKDEIQKLDVKDEIQKLNNTINTIKNVFLDA</sequence>
<reference evidence="2" key="1">
    <citation type="journal article" date="2023" name="G3 (Bethesda)">
        <title>Genome assembly and association tests identify interacting loci associated with vigor, precocity, and sex in interspecific pistachio rootstocks.</title>
        <authorList>
            <person name="Palmer W."/>
            <person name="Jacygrad E."/>
            <person name="Sagayaradj S."/>
            <person name="Cavanaugh K."/>
            <person name="Han R."/>
            <person name="Bertier L."/>
            <person name="Beede B."/>
            <person name="Kafkas S."/>
            <person name="Golino D."/>
            <person name="Preece J."/>
            <person name="Michelmore R."/>
        </authorList>
    </citation>
    <scope>NUCLEOTIDE SEQUENCE [LARGE SCALE GENOMIC DNA]</scope>
</reference>